<feature type="chain" id="PRO_5040812786" evidence="1">
    <location>
        <begin position="20"/>
        <end position="305"/>
    </location>
</feature>
<feature type="domain" description="DUF2268" evidence="2">
    <location>
        <begin position="158"/>
        <end position="281"/>
    </location>
</feature>
<accession>A0A9X3YRG7</accession>
<comment type="caution">
    <text evidence="3">The sequence shown here is derived from an EMBL/GenBank/DDBJ whole genome shotgun (WGS) entry which is preliminary data.</text>
</comment>
<dbReference type="Pfam" id="PF10026">
    <property type="entry name" value="DUF2268"/>
    <property type="match status" value="1"/>
</dbReference>
<reference evidence="3" key="1">
    <citation type="submission" date="2023-02" db="EMBL/GenBank/DDBJ databases">
        <title>Tahibacter soli sp. nov. isolated from soil.</title>
        <authorList>
            <person name="Baek J.H."/>
            <person name="Lee J.K."/>
            <person name="Choi D.G."/>
            <person name="Jeon C.O."/>
        </authorList>
    </citation>
    <scope>NUCLEOTIDE SEQUENCE</scope>
    <source>
        <strain evidence="3">BL</strain>
    </source>
</reference>
<gene>
    <name evidence="3" type="ORF">OD750_026840</name>
</gene>
<evidence type="ECO:0000313" key="3">
    <source>
        <dbReference type="EMBL" id="MDC8016160.1"/>
    </source>
</evidence>
<proteinExistence type="predicted"/>
<evidence type="ECO:0000313" key="4">
    <source>
        <dbReference type="Proteomes" id="UP001139971"/>
    </source>
</evidence>
<keyword evidence="4" id="KW-1185">Reference proteome</keyword>
<evidence type="ECO:0000259" key="2">
    <source>
        <dbReference type="Pfam" id="PF10026"/>
    </source>
</evidence>
<dbReference type="RefSeq" id="WP_263542554.1">
    <property type="nucleotide sequence ID" value="NZ_JAOVZO020000023.1"/>
</dbReference>
<organism evidence="3 4">
    <name type="scientific">Tahibacter soli</name>
    <dbReference type="NCBI Taxonomy" id="2983605"/>
    <lineage>
        <taxon>Bacteria</taxon>
        <taxon>Pseudomonadati</taxon>
        <taxon>Pseudomonadota</taxon>
        <taxon>Gammaproteobacteria</taxon>
        <taxon>Lysobacterales</taxon>
        <taxon>Rhodanobacteraceae</taxon>
        <taxon>Tahibacter</taxon>
    </lineage>
</organism>
<dbReference type="InterPro" id="IPR018728">
    <property type="entry name" value="DUF2268"/>
</dbReference>
<keyword evidence="1" id="KW-0732">Signal</keyword>
<dbReference type="Proteomes" id="UP001139971">
    <property type="component" value="Unassembled WGS sequence"/>
</dbReference>
<dbReference type="AlphaFoldDB" id="A0A9X3YRG7"/>
<evidence type="ECO:0000256" key="1">
    <source>
        <dbReference type="SAM" id="SignalP"/>
    </source>
</evidence>
<name>A0A9X3YRG7_9GAMM</name>
<sequence length="305" mass="32890">MKLAIRVVCAVSFLLPAMAASAQPAPEIRVDDVDRFYAIYDAAGGKPTQEQLQRDYLDKGSTGLAEFARLRRITGERIAAAIAEKPALYTEARRCVAVLPAVRVRLGQALNKLAGLYPKAAFPPVTLAIGRGKPVGTANASGVMIGLEALCAVDFLNPDPEARFVHVIAHEYGHVLQPGAQVENDDETVLKASLLEGGAEFIAELTSGAVGYGHLQAATKGREAEVEKAFVADRDKKAMGSIWLYNGRGTREWPGDLGYWVGYRIAKAYYRHAPDKQAAVLDILEVSDAKAFLDKSGWRPGIALD</sequence>
<feature type="signal peptide" evidence="1">
    <location>
        <begin position="1"/>
        <end position="19"/>
    </location>
</feature>
<protein>
    <submittedName>
        <fullName evidence="3">DUF2268 domain-containing protein</fullName>
    </submittedName>
</protein>
<dbReference type="EMBL" id="JAOVZO020000023">
    <property type="protein sequence ID" value="MDC8016160.1"/>
    <property type="molecule type" value="Genomic_DNA"/>
</dbReference>